<evidence type="ECO:0000256" key="1">
    <source>
        <dbReference type="SAM" id="MobiDB-lite"/>
    </source>
</evidence>
<sequence length="331" mass="36764">GTRPVHLRGADGSVRHPGAPVARPRRGDRARRRGRPRRLRPRRAPPARLRRLVARRGPRGRRRAHLEHPPDQRGHRPQLRRPGPRLPAVRDARPAVGRAGRDHGRPGLVHRVVPAVRPGPRRLRPPVLREARAAARGPRGRGPRRVPAAAPGPDPGVDRRRRHAAVGGARRRPRPPGGARHHRRRAGALRADGRPAPPRSGRVRARAAAAVDQLARVRGRDLAGRARHRRRADDPGDEQDRPRAWLVGDDARAVRRLDGARGREPRRLPPGGRREDPLAARHLRPRPVPHPVQRRDGPARQAHAVDRAVRDGGRADRSRRIGATSSPNSRV</sequence>
<feature type="compositionally biased region" description="Basic residues" evidence="1">
    <location>
        <begin position="23"/>
        <end position="65"/>
    </location>
</feature>
<feature type="compositionally biased region" description="Basic and acidic residues" evidence="1">
    <location>
        <begin position="231"/>
        <end position="279"/>
    </location>
</feature>
<feature type="compositionally biased region" description="Basic and acidic residues" evidence="1">
    <location>
        <begin position="88"/>
        <end position="105"/>
    </location>
</feature>
<feature type="compositionally biased region" description="Basic residues" evidence="1">
    <location>
        <begin position="159"/>
        <end position="187"/>
    </location>
</feature>
<feature type="compositionally biased region" description="Basic and acidic residues" evidence="1">
    <location>
        <begin position="293"/>
        <end position="319"/>
    </location>
</feature>
<gene>
    <name evidence="2" type="ORF">AVDCRST_MAG85-4259</name>
</gene>
<name>A0A6J4U0F2_9ACTN</name>
<reference evidence="2" key="1">
    <citation type="submission" date="2020-02" db="EMBL/GenBank/DDBJ databases">
        <authorList>
            <person name="Meier V. D."/>
        </authorList>
    </citation>
    <scope>NUCLEOTIDE SEQUENCE</scope>
    <source>
        <strain evidence="2">AVDCRST_MAG85</strain>
    </source>
</reference>
<feature type="compositionally biased region" description="Low complexity" evidence="1">
    <location>
        <begin position="109"/>
        <end position="118"/>
    </location>
</feature>
<dbReference type="AlphaFoldDB" id="A0A6J4U0F2"/>
<feature type="non-terminal residue" evidence="2">
    <location>
        <position position="1"/>
    </location>
</feature>
<feature type="region of interest" description="Disordered" evidence="1">
    <location>
        <begin position="1"/>
        <end position="331"/>
    </location>
</feature>
<evidence type="ECO:0000313" key="2">
    <source>
        <dbReference type="EMBL" id="CAA9537440.1"/>
    </source>
</evidence>
<protein>
    <submittedName>
        <fullName evidence="2">Oxidoreductase</fullName>
    </submittedName>
</protein>
<dbReference type="EMBL" id="CADCVT010000485">
    <property type="protein sequence ID" value="CAA9537440.1"/>
    <property type="molecule type" value="Genomic_DNA"/>
</dbReference>
<feature type="non-terminal residue" evidence="2">
    <location>
        <position position="331"/>
    </location>
</feature>
<organism evidence="2">
    <name type="scientific">uncultured Solirubrobacteraceae bacterium</name>
    <dbReference type="NCBI Taxonomy" id="1162706"/>
    <lineage>
        <taxon>Bacteria</taxon>
        <taxon>Bacillati</taxon>
        <taxon>Actinomycetota</taxon>
        <taxon>Thermoleophilia</taxon>
        <taxon>Solirubrobacterales</taxon>
        <taxon>Solirubrobacteraceae</taxon>
        <taxon>environmental samples</taxon>
    </lineage>
</organism>
<proteinExistence type="predicted"/>
<accession>A0A6J4U0F2</accession>
<feature type="compositionally biased region" description="Low complexity" evidence="1">
    <location>
        <begin position="206"/>
        <end position="216"/>
    </location>
</feature>